<keyword evidence="3" id="KW-0479">Metal-binding</keyword>
<accession>A0AAD5XUV6</accession>
<organism evidence="5 6">
    <name type="scientific">Clydaea vesicula</name>
    <dbReference type="NCBI Taxonomy" id="447962"/>
    <lineage>
        <taxon>Eukaryota</taxon>
        <taxon>Fungi</taxon>
        <taxon>Fungi incertae sedis</taxon>
        <taxon>Chytridiomycota</taxon>
        <taxon>Chytridiomycota incertae sedis</taxon>
        <taxon>Chytridiomycetes</taxon>
        <taxon>Lobulomycetales</taxon>
        <taxon>Lobulomycetaceae</taxon>
        <taxon>Clydaea</taxon>
    </lineage>
</organism>
<evidence type="ECO:0000313" key="6">
    <source>
        <dbReference type="Proteomes" id="UP001211065"/>
    </source>
</evidence>
<gene>
    <name evidence="5" type="ORF">HK099_005599</name>
</gene>
<dbReference type="GO" id="GO:0046872">
    <property type="term" value="F:metal ion binding"/>
    <property type="evidence" value="ECO:0007669"/>
    <property type="project" value="UniProtKB-KW"/>
</dbReference>
<evidence type="ECO:0000256" key="2">
    <source>
        <dbReference type="ARBA" id="ARBA00005830"/>
    </source>
</evidence>
<comment type="cofactor">
    <cofactor evidence="1">
        <name>Fe cation</name>
        <dbReference type="ChEBI" id="CHEBI:24875"/>
    </cofactor>
</comment>
<dbReference type="EMBL" id="JADGJW010000442">
    <property type="protein sequence ID" value="KAJ3217143.1"/>
    <property type="molecule type" value="Genomic_DNA"/>
</dbReference>
<evidence type="ECO:0000256" key="1">
    <source>
        <dbReference type="ARBA" id="ARBA00001962"/>
    </source>
</evidence>
<dbReference type="PANTHER" id="PTHR20883">
    <property type="entry name" value="PHYTANOYL-COA DIOXYGENASE DOMAIN CONTAINING 1"/>
    <property type="match status" value="1"/>
</dbReference>
<name>A0AAD5XUV6_9FUNG</name>
<dbReference type="Pfam" id="PF05721">
    <property type="entry name" value="PhyH"/>
    <property type="match status" value="1"/>
</dbReference>
<evidence type="ECO:0000256" key="4">
    <source>
        <dbReference type="ARBA" id="ARBA00023004"/>
    </source>
</evidence>
<keyword evidence="6" id="KW-1185">Reference proteome</keyword>
<dbReference type="SUPFAM" id="SSF51197">
    <property type="entry name" value="Clavaminate synthase-like"/>
    <property type="match status" value="1"/>
</dbReference>
<dbReference type="Proteomes" id="UP001211065">
    <property type="component" value="Unassembled WGS sequence"/>
</dbReference>
<comment type="caution">
    <text evidence="5">The sequence shown here is derived from an EMBL/GenBank/DDBJ whole genome shotgun (WGS) entry which is preliminary data.</text>
</comment>
<proteinExistence type="inferred from homology"/>
<sequence>FQEEGYLVIPNFFENYQELLKRSKELLENFDIQTHPKTKFTCKDDNHVGDDYFLNSGDKIRFFFEEDAFDEEGKLKKPKEKSINKIGHGLHYHDKVFKDFTTQEKLKNLAKDIGFKDCRVLQSMVICKQPEIGGEVSPHIDSTFLYTNPPSAIGFWFALEDCTTKNGCMLFAPGTHKRHKVSKRFVRNKESTGTTFLRSTNEDEKKWFGGEFTQIGDEKPEPAEDDYVVAETKAGSLVLIHGEVWHKSTHNFSDKSRFIYTFHMIEGNNEYDEKNWLQPTAEHPFMKLYDQ</sequence>
<dbReference type="InterPro" id="IPR008775">
    <property type="entry name" value="Phytyl_CoA_dOase-like"/>
</dbReference>
<dbReference type="PANTHER" id="PTHR20883:SF15">
    <property type="entry name" value="PHYTANOYL-COA DIOXYGENASE DOMAIN-CONTAINING PROTEIN 1"/>
    <property type="match status" value="1"/>
</dbReference>
<evidence type="ECO:0008006" key="7">
    <source>
        <dbReference type="Google" id="ProtNLM"/>
    </source>
</evidence>
<evidence type="ECO:0000313" key="5">
    <source>
        <dbReference type="EMBL" id="KAJ3217143.1"/>
    </source>
</evidence>
<dbReference type="Gene3D" id="2.60.120.620">
    <property type="entry name" value="q2cbj1_9rhob like domain"/>
    <property type="match status" value="1"/>
</dbReference>
<reference evidence="5" key="1">
    <citation type="submission" date="2020-05" db="EMBL/GenBank/DDBJ databases">
        <title>Phylogenomic resolution of chytrid fungi.</title>
        <authorList>
            <person name="Stajich J.E."/>
            <person name="Amses K."/>
            <person name="Simmons R."/>
            <person name="Seto K."/>
            <person name="Myers J."/>
            <person name="Bonds A."/>
            <person name="Quandt C.A."/>
            <person name="Barry K."/>
            <person name="Liu P."/>
            <person name="Grigoriev I."/>
            <person name="Longcore J.E."/>
            <person name="James T.Y."/>
        </authorList>
    </citation>
    <scope>NUCLEOTIDE SEQUENCE</scope>
    <source>
        <strain evidence="5">JEL0476</strain>
    </source>
</reference>
<comment type="similarity">
    <text evidence="2">Belongs to the PhyH family.</text>
</comment>
<dbReference type="AlphaFoldDB" id="A0AAD5XUV6"/>
<keyword evidence="4" id="KW-0408">Iron</keyword>
<feature type="non-terminal residue" evidence="5">
    <location>
        <position position="291"/>
    </location>
</feature>
<protein>
    <recommendedName>
        <fullName evidence="7">Phytanoyl-CoA dioxygenase</fullName>
    </recommendedName>
</protein>
<evidence type="ECO:0000256" key="3">
    <source>
        <dbReference type="ARBA" id="ARBA00022723"/>
    </source>
</evidence>